<gene>
    <name evidence="1" type="ORF">EI998_08535</name>
</gene>
<sequence length="79" mass="9160">MTSRRRFLTHNHKQVGLVPTCFLVRRACRTSEVKVLCGHPLPVNPIATPKPDYRNRPITRYLFNHFLPRLSSQTTCVKS</sequence>
<comment type="caution">
    <text evidence="1">The sequence shown here is derived from an EMBL/GenBank/DDBJ whole genome shotgun (WGS) entry which is preliminary data.</text>
</comment>
<name>A0A3R8R6I8_STRSU</name>
<organism evidence="1 2">
    <name type="scientific">Streptococcus suis</name>
    <dbReference type="NCBI Taxonomy" id="1307"/>
    <lineage>
        <taxon>Bacteria</taxon>
        <taxon>Bacillati</taxon>
        <taxon>Bacillota</taxon>
        <taxon>Bacilli</taxon>
        <taxon>Lactobacillales</taxon>
        <taxon>Streptococcaceae</taxon>
        <taxon>Streptococcus</taxon>
    </lineage>
</organism>
<accession>A0A3R8R6I8</accession>
<evidence type="ECO:0000313" key="1">
    <source>
        <dbReference type="EMBL" id="RRR51473.1"/>
    </source>
</evidence>
<reference evidence="1 2" key="2">
    <citation type="submission" date="2018-12" db="EMBL/GenBank/DDBJ databases">
        <title>Whole-genome sequences of fifteen clinical Streptococcus suis strains isolated from pigs between 2006 and 2018.</title>
        <authorList>
            <person name="Stevens M.J.A."/>
            <person name="Cernela N."/>
            <person name="Spoerry Serrano N."/>
            <person name="Schmitt S."/>
            <person name="Schrenzel J."/>
            <person name="Stephan R."/>
        </authorList>
    </citation>
    <scope>NUCLEOTIDE SEQUENCE [LARGE SCALE GENOMIC DNA]</scope>
    <source>
        <strain evidence="1 2">PP422</strain>
    </source>
</reference>
<evidence type="ECO:0000313" key="2">
    <source>
        <dbReference type="Proteomes" id="UP000274117"/>
    </source>
</evidence>
<dbReference type="EMBL" id="RSDO01000016">
    <property type="protein sequence ID" value="RRR51473.1"/>
    <property type="molecule type" value="Genomic_DNA"/>
</dbReference>
<dbReference type="Proteomes" id="UP000274117">
    <property type="component" value="Unassembled WGS sequence"/>
</dbReference>
<proteinExistence type="predicted"/>
<protein>
    <submittedName>
        <fullName evidence="1">Uncharacterized protein</fullName>
    </submittedName>
</protein>
<dbReference type="AlphaFoldDB" id="A0A3R8R6I8"/>
<reference evidence="1 2" key="1">
    <citation type="submission" date="2018-11" db="EMBL/GenBank/DDBJ databases">
        <authorList>
            <person name="Stevens M.J."/>
            <person name="Cernela N."/>
            <person name="Spoerry Serrano N."/>
            <person name="Schmitt S."/>
            <person name="Schrenzel J."/>
            <person name="Stephan R."/>
        </authorList>
    </citation>
    <scope>NUCLEOTIDE SEQUENCE [LARGE SCALE GENOMIC DNA]</scope>
    <source>
        <strain evidence="1 2">PP422</strain>
    </source>
</reference>